<dbReference type="SMART" id="SM00984">
    <property type="entry name" value="UDPG_MGDP_dh_C"/>
    <property type="match status" value="1"/>
</dbReference>
<dbReference type="AlphaFoldDB" id="H8GLY9"/>
<evidence type="ECO:0000313" key="6">
    <source>
        <dbReference type="EMBL" id="EIC28185.1"/>
    </source>
</evidence>
<organism evidence="6 7">
    <name type="scientific">Methylomicrobium album BG8</name>
    <dbReference type="NCBI Taxonomy" id="686340"/>
    <lineage>
        <taxon>Bacteria</taxon>
        <taxon>Pseudomonadati</taxon>
        <taxon>Pseudomonadota</taxon>
        <taxon>Gammaproteobacteria</taxon>
        <taxon>Methylococcales</taxon>
        <taxon>Methylococcaceae</taxon>
        <taxon>Methylomicrobium</taxon>
    </lineage>
</organism>
<dbReference type="EMBL" id="CM001475">
    <property type="protein sequence ID" value="EIC28185.1"/>
    <property type="molecule type" value="Genomic_DNA"/>
</dbReference>
<keyword evidence="3" id="KW-0520">NAD</keyword>
<dbReference type="RefSeq" id="WP_005368967.1">
    <property type="nucleotide sequence ID" value="NZ_CM001475.1"/>
</dbReference>
<accession>H8GLY9</accession>
<keyword evidence="2" id="KW-0560">Oxidoreductase</keyword>
<dbReference type="InterPro" id="IPR014026">
    <property type="entry name" value="UDP-Glc/GDP-Man_DH_dimer"/>
</dbReference>
<dbReference type="PANTHER" id="PTHR43491">
    <property type="entry name" value="UDP-N-ACETYL-D-MANNOSAMINE DEHYDROGENASE"/>
    <property type="match status" value="1"/>
</dbReference>
<dbReference type="GO" id="GO:0051287">
    <property type="term" value="F:NAD binding"/>
    <property type="evidence" value="ECO:0007669"/>
    <property type="project" value="InterPro"/>
</dbReference>
<keyword evidence="7" id="KW-1185">Reference proteome</keyword>
<evidence type="ECO:0000313" key="7">
    <source>
        <dbReference type="Proteomes" id="UP000005090"/>
    </source>
</evidence>
<dbReference type="InterPro" id="IPR036220">
    <property type="entry name" value="UDP-Glc/GDP-Man_DH_C_sf"/>
</dbReference>
<evidence type="ECO:0000259" key="5">
    <source>
        <dbReference type="SMART" id="SM00984"/>
    </source>
</evidence>
<dbReference type="STRING" id="686340.Metal_0326"/>
<dbReference type="Pfam" id="PF03721">
    <property type="entry name" value="UDPG_MGDP_dh_N"/>
    <property type="match status" value="1"/>
</dbReference>
<proteinExistence type="inferred from homology"/>
<protein>
    <submittedName>
        <fullName evidence="6">Nucleotide sugar dehydrogenase</fullName>
    </submittedName>
</protein>
<dbReference type="SUPFAM" id="SSF51735">
    <property type="entry name" value="NAD(P)-binding Rossmann-fold domains"/>
    <property type="match status" value="1"/>
</dbReference>
<name>H8GLY9_METAL</name>
<reference evidence="6 7" key="1">
    <citation type="journal article" date="2013" name="Genome Announc.">
        <title>Genome Sequence of the Obligate Gammaproteobacterial Methanotroph Methylomicrobium album Strain BG8.</title>
        <authorList>
            <person name="Kits K.D."/>
            <person name="Kalyuzhnaya M.G."/>
            <person name="Klotz M.G."/>
            <person name="Jetten M.S."/>
            <person name="Op den Camp H.J."/>
            <person name="Vuilleumier S."/>
            <person name="Bringel F."/>
            <person name="Dispirito A.A."/>
            <person name="Murrell J.C."/>
            <person name="Bruce D."/>
            <person name="Cheng J.F."/>
            <person name="Copeland A."/>
            <person name="Goodwin L."/>
            <person name="Hauser L."/>
            <person name="Lajus A."/>
            <person name="Land M.L."/>
            <person name="Lapidus A."/>
            <person name="Lucas S."/>
            <person name="Medigue C."/>
            <person name="Pitluck S."/>
            <person name="Woyke T."/>
            <person name="Zeytun A."/>
            <person name="Stein L.Y."/>
        </authorList>
    </citation>
    <scope>NUCLEOTIDE SEQUENCE [LARGE SCALE GENOMIC DNA]</scope>
    <source>
        <strain evidence="6 7">BG8</strain>
    </source>
</reference>
<dbReference type="InterPro" id="IPR028359">
    <property type="entry name" value="UDP_ManNAc/GlcNAc_DH"/>
</dbReference>
<dbReference type="HOGENOM" id="CLU_023810_3_2_6"/>
<dbReference type="Pfam" id="PF03720">
    <property type="entry name" value="UDPG_MGDP_dh_C"/>
    <property type="match status" value="1"/>
</dbReference>
<dbReference type="eggNOG" id="COG0677">
    <property type="taxonomic scope" value="Bacteria"/>
</dbReference>
<dbReference type="PANTHER" id="PTHR43491:SF2">
    <property type="entry name" value="UDP-N-ACETYL-D-MANNOSAMINE DEHYDROGENASE"/>
    <property type="match status" value="1"/>
</dbReference>
<dbReference type="SUPFAM" id="SSF52413">
    <property type="entry name" value="UDP-glucose/GDP-mannose dehydrogenase C-terminal domain"/>
    <property type="match status" value="1"/>
</dbReference>
<evidence type="ECO:0000256" key="2">
    <source>
        <dbReference type="ARBA" id="ARBA00023002"/>
    </source>
</evidence>
<dbReference type="InterPro" id="IPR008927">
    <property type="entry name" value="6-PGluconate_DH-like_C_sf"/>
</dbReference>
<comment type="similarity">
    <text evidence="1 4">Belongs to the UDP-glucose/GDP-mannose dehydrogenase family.</text>
</comment>
<dbReference type="InterPro" id="IPR001732">
    <property type="entry name" value="UDP-Glc/GDP-Man_DH_N"/>
</dbReference>
<dbReference type="NCBIfam" id="TIGR03026">
    <property type="entry name" value="NDP-sugDHase"/>
    <property type="match status" value="1"/>
</dbReference>
<dbReference type="Gene3D" id="3.40.50.720">
    <property type="entry name" value="NAD(P)-binding Rossmann-like Domain"/>
    <property type="match status" value="2"/>
</dbReference>
<dbReference type="Pfam" id="PF00984">
    <property type="entry name" value="UDPG_MGDP_dh"/>
    <property type="match status" value="1"/>
</dbReference>
<dbReference type="GO" id="GO:0016616">
    <property type="term" value="F:oxidoreductase activity, acting on the CH-OH group of donors, NAD or NADP as acceptor"/>
    <property type="evidence" value="ECO:0007669"/>
    <property type="project" value="InterPro"/>
</dbReference>
<dbReference type="GO" id="GO:0000271">
    <property type="term" value="P:polysaccharide biosynthetic process"/>
    <property type="evidence" value="ECO:0007669"/>
    <property type="project" value="InterPro"/>
</dbReference>
<evidence type="ECO:0000256" key="3">
    <source>
        <dbReference type="ARBA" id="ARBA00023027"/>
    </source>
</evidence>
<dbReference type="PIRSF" id="PIRSF500136">
    <property type="entry name" value="UDP_ManNAc_DH"/>
    <property type="match status" value="1"/>
</dbReference>
<evidence type="ECO:0000256" key="4">
    <source>
        <dbReference type="PIRNR" id="PIRNR000124"/>
    </source>
</evidence>
<dbReference type="InterPro" id="IPR014027">
    <property type="entry name" value="UDP-Glc/GDP-Man_DH_C"/>
</dbReference>
<evidence type="ECO:0000256" key="1">
    <source>
        <dbReference type="ARBA" id="ARBA00006601"/>
    </source>
</evidence>
<dbReference type="InterPro" id="IPR017476">
    <property type="entry name" value="UDP-Glc/GDP-Man"/>
</dbReference>
<dbReference type="PIRSF" id="PIRSF000124">
    <property type="entry name" value="UDPglc_GDPman_dh"/>
    <property type="match status" value="1"/>
</dbReference>
<dbReference type="InterPro" id="IPR036291">
    <property type="entry name" value="NAD(P)-bd_dom_sf"/>
</dbReference>
<sequence>MKVTVVGGGRMGLPLACVFGKHGASVTVCDINTELADKIDRGECPYEEPGLPELMRHLHNTRRLSACTNAMIAVSVADVVVVIVPAHLTPERDIDFSILQQVSIQIGKGLRPNTLVIYETTVAVGGTRRNLTPLLEKYSGLKAGEAFFVAYSPERVKANLVLDRLENTPKVVGGLDPVSCAKAAAFYRQYLGAPVDDVGTLEAAEMTKLLGMLYRDVNIAFSNELAAYCERAGVDFERVRVAANTDGEANLLIPGIGVGGHCVPVYPYFLTREARRLGLPQLLSETAREINDNQPARQLKRIEAVWRPLKGEKAHILGLGFRPGVKVDTFSPAYALRDELERIGAQVTIEDPYYTDGELRRAGFEPGVSEAAGVVVLCTAHQQFANPNFRAWREAGVEVVLDGRNFWLPDACEAAGLHYLGIGRHARRANRPLPSLIGD</sequence>
<feature type="domain" description="UDP-glucose/GDP-mannose dehydrogenase C-terminal" evidence="5">
    <location>
        <begin position="315"/>
        <end position="409"/>
    </location>
</feature>
<dbReference type="GO" id="GO:0016628">
    <property type="term" value="F:oxidoreductase activity, acting on the CH-CH group of donors, NAD or NADP as acceptor"/>
    <property type="evidence" value="ECO:0007669"/>
    <property type="project" value="InterPro"/>
</dbReference>
<dbReference type="Proteomes" id="UP000005090">
    <property type="component" value="Chromosome"/>
</dbReference>
<gene>
    <name evidence="6" type="ORF">Metal_0326</name>
</gene>
<dbReference type="SUPFAM" id="SSF48179">
    <property type="entry name" value="6-phosphogluconate dehydrogenase C-terminal domain-like"/>
    <property type="match status" value="1"/>
</dbReference>